<feature type="domain" description="WGR" evidence="8">
    <location>
        <begin position="1"/>
        <end position="49"/>
    </location>
</feature>
<feature type="domain" description="PARP alpha-helical" evidence="7">
    <location>
        <begin position="170"/>
        <end position="289"/>
    </location>
</feature>
<dbReference type="Pfam" id="PF02877">
    <property type="entry name" value="PARP_reg"/>
    <property type="match status" value="2"/>
</dbReference>
<dbReference type="GO" id="GO:0070212">
    <property type="term" value="P:protein poly-ADP-ribosylation"/>
    <property type="evidence" value="ECO:0007669"/>
    <property type="project" value="TreeGrafter"/>
</dbReference>
<evidence type="ECO:0000256" key="5">
    <source>
        <dbReference type="ARBA" id="ARBA00023204"/>
    </source>
</evidence>
<name>A0A9Q0EBA2_9TELE</name>
<evidence type="ECO:0000256" key="1">
    <source>
        <dbReference type="ARBA" id="ARBA00022676"/>
    </source>
</evidence>
<reference evidence="9" key="1">
    <citation type="submission" date="2022-07" db="EMBL/GenBank/DDBJ databases">
        <title>Chromosome-level genome of Muraenolepis orangiensis.</title>
        <authorList>
            <person name="Kim J."/>
        </authorList>
    </citation>
    <scope>NUCLEOTIDE SEQUENCE</scope>
    <source>
        <strain evidence="9">KU_S4_2022</strain>
        <tissue evidence="9">Muscle</tissue>
    </source>
</reference>
<dbReference type="InterPro" id="IPR004102">
    <property type="entry name" value="Poly(ADP-ribose)pol_reg_dom"/>
</dbReference>
<dbReference type="PROSITE" id="PS51060">
    <property type="entry name" value="PARP_ALPHA_HD"/>
    <property type="match status" value="2"/>
</dbReference>
<dbReference type="GO" id="GO:0005730">
    <property type="term" value="C:nucleolus"/>
    <property type="evidence" value="ECO:0007669"/>
    <property type="project" value="TreeGrafter"/>
</dbReference>
<dbReference type="InterPro" id="IPR036930">
    <property type="entry name" value="WGR_dom_sf"/>
</dbReference>
<evidence type="ECO:0000313" key="10">
    <source>
        <dbReference type="Proteomes" id="UP001148018"/>
    </source>
</evidence>
<dbReference type="InterPro" id="IPR008893">
    <property type="entry name" value="WGR_domain"/>
</dbReference>
<accession>A0A9Q0EBA2</accession>
<evidence type="ECO:0000256" key="4">
    <source>
        <dbReference type="ARBA" id="ARBA00023027"/>
    </source>
</evidence>
<sequence length="293" mass="33868">MEGEVVNFTDPVICSTAHKAVKAFEKKFKDETKNNWADRDNFVTKKGKYTMIELDRRTEVDEIDGTIRTVLPVNLDIEQMPLGKLSEKQIDKGFKVLEDIERKLKETEEKLKELSSSFYSTIPHNFGDNPPPIPNQEDIEQKKVYEDYECMLHQTTMDNVNKFYAIYVIKEDGFYDFLRISGRVVEEVRTFKNVLPVNLDIKKMPLGKLSENQIDKGVKVLEEIEDAFAQVQIQTEKLKDLSFRFYSTIPHNSGRKTVPPVINTQEVIDQKKVMVMSLMVISLMVISRSLSLC</sequence>
<evidence type="ECO:0000313" key="9">
    <source>
        <dbReference type="EMBL" id="KAJ3603233.1"/>
    </source>
</evidence>
<evidence type="ECO:0000256" key="6">
    <source>
        <dbReference type="SAM" id="Coils"/>
    </source>
</evidence>
<dbReference type="PANTHER" id="PTHR10459:SF66">
    <property type="entry name" value="PROTEIN MONO-ADP-RIBOSYLTRANSFERASE PARP3"/>
    <property type="match status" value="1"/>
</dbReference>
<dbReference type="SUPFAM" id="SSF47587">
    <property type="entry name" value="Domain of poly(ADP-ribose) polymerase"/>
    <property type="match status" value="2"/>
</dbReference>
<evidence type="ECO:0000259" key="8">
    <source>
        <dbReference type="PROSITE" id="PS51977"/>
    </source>
</evidence>
<dbReference type="PROSITE" id="PS51977">
    <property type="entry name" value="WGR"/>
    <property type="match status" value="1"/>
</dbReference>
<comment type="caution">
    <text evidence="9">The sequence shown here is derived from an EMBL/GenBank/DDBJ whole genome shotgun (WGS) entry which is preliminary data.</text>
</comment>
<dbReference type="InterPro" id="IPR036616">
    <property type="entry name" value="Poly(ADP-ribose)pol_reg_dom_sf"/>
</dbReference>
<dbReference type="GO" id="GO:0006302">
    <property type="term" value="P:double-strand break repair"/>
    <property type="evidence" value="ECO:0007669"/>
    <property type="project" value="TreeGrafter"/>
</dbReference>
<organism evidence="9 10">
    <name type="scientific">Muraenolepis orangiensis</name>
    <name type="common">Patagonian moray cod</name>
    <dbReference type="NCBI Taxonomy" id="630683"/>
    <lineage>
        <taxon>Eukaryota</taxon>
        <taxon>Metazoa</taxon>
        <taxon>Chordata</taxon>
        <taxon>Craniata</taxon>
        <taxon>Vertebrata</taxon>
        <taxon>Euteleostomi</taxon>
        <taxon>Actinopterygii</taxon>
        <taxon>Neopterygii</taxon>
        <taxon>Teleostei</taxon>
        <taxon>Neoteleostei</taxon>
        <taxon>Acanthomorphata</taxon>
        <taxon>Zeiogadaria</taxon>
        <taxon>Gadariae</taxon>
        <taxon>Gadiformes</taxon>
        <taxon>Muraenolepidoidei</taxon>
        <taxon>Muraenolepididae</taxon>
        <taxon>Muraenolepis</taxon>
    </lineage>
</organism>
<dbReference type="PANTHER" id="PTHR10459">
    <property type="entry name" value="DNA LIGASE"/>
    <property type="match status" value="1"/>
</dbReference>
<evidence type="ECO:0000256" key="2">
    <source>
        <dbReference type="ARBA" id="ARBA00022679"/>
    </source>
</evidence>
<dbReference type="GO" id="GO:1990404">
    <property type="term" value="F:NAD+-protein mono-ADP-ribosyltransferase activity"/>
    <property type="evidence" value="ECO:0007669"/>
    <property type="project" value="TreeGrafter"/>
</dbReference>
<dbReference type="Proteomes" id="UP001148018">
    <property type="component" value="Unassembled WGS sequence"/>
</dbReference>
<dbReference type="GO" id="GO:0003950">
    <property type="term" value="F:NAD+ poly-ADP-ribosyltransferase activity"/>
    <property type="evidence" value="ECO:0007669"/>
    <property type="project" value="InterPro"/>
</dbReference>
<keyword evidence="5" id="KW-0234">DNA repair</keyword>
<dbReference type="GO" id="GO:0035861">
    <property type="term" value="C:site of double-strand break"/>
    <property type="evidence" value="ECO:0007669"/>
    <property type="project" value="TreeGrafter"/>
</dbReference>
<dbReference type="SUPFAM" id="SSF142921">
    <property type="entry name" value="WGR domain-like"/>
    <property type="match status" value="1"/>
</dbReference>
<keyword evidence="1" id="KW-0328">Glycosyltransferase</keyword>
<dbReference type="OrthoDB" id="2017365at2759"/>
<proteinExistence type="predicted"/>
<keyword evidence="3" id="KW-0227">DNA damage</keyword>
<keyword evidence="2" id="KW-0808">Transferase</keyword>
<evidence type="ECO:0000259" key="7">
    <source>
        <dbReference type="PROSITE" id="PS51060"/>
    </source>
</evidence>
<evidence type="ECO:0000256" key="3">
    <source>
        <dbReference type="ARBA" id="ARBA00022763"/>
    </source>
</evidence>
<dbReference type="Gene3D" id="1.20.142.10">
    <property type="entry name" value="Poly(ADP-ribose) polymerase, regulatory domain"/>
    <property type="match status" value="2"/>
</dbReference>
<dbReference type="InterPro" id="IPR050800">
    <property type="entry name" value="ARTD/PARP"/>
</dbReference>
<feature type="domain" description="PARP alpha-helical" evidence="7">
    <location>
        <begin position="46"/>
        <end position="160"/>
    </location>
</feature>
<protein>
    <submittedName>
        <fullName evidence="9">Uncharacterized protein</fullName>
    </submittedName>
</protein>
<keyword evidence="6" id="KW-0175">Coiled coil</keyword>
<feature type="coiled-coil region" evidence="6">
    <location>
        <begin position="90"/>
        <end position="117"/>
    </location>
</feature>
<gene>
    <name evidence="9" type="ORF">NHX12_030975</name>
</gene>
<keyword evidence="4" id="KW-0520">NAD</keyword>
<keyword evidence="10" id="KW-1185">Reference proteome</keyword>
<dbReference type="AlphaFoldDB" id="A0A9Q0EBA2"/>
<dbReference type="EMBL" id="JANIIK010000046">
    <property type="protein sequence ID" value="KAJ3603233.1"/>
    <property type="molecule type" value="Genomic_DNA"/>
</dbReference>